<proteinExistence type="predicted"/>
<dbReference type="EMBL" id="QOQD01000001">
    <property type="protein sequence ID" value="RCL74680.1"/>
    <property type="molecule type" value="Genomic_DNA"/>
</dbReference>
<dbReference type="GO" id="GO:0019629">
    <property type="term" value="P:propionate catabolic process, 2-methylcitrate cycle"/>
    <property type="evidence" value="ECO:0007669"/>
    <property type="project" value="TreeGrafter"/>
</dbReference>
<organism evidence="1 2">
    <name type="scientific">PS1 clade bacterium</name>
    <dbReference type="NCBI Taxonomy" id="2175152"/>
    <lineage>
        <taxon>Bacteria</taxon>
        <taxon>Pseudomonadati</taxon>
        <taxon>Pseudomonadota</taxon>
        <taxon>Alphaproteobacteria</taxon>
        <taxon>PS1 clade</taxon>
    </lineage>
</organism>
<accession>A0A368DS55</accession>
<evidence type="ECO:0000313" key="2">
    <source>
        <dbReference type="Proteomes" id="UP000253570"/>
    </source>
</evidence>
<dbReference type="SUPFAM" id="SSF51621">
    <property type="entry name" value="Phosphoenolpyruvate/pyruvate domain"/>
    <property type="match status" value="1"/>
</dbReference>
<evidence type="ECO:0000313" key="1">
    <source>
        <dbReference type="EMBL" id="RCL74680.1"/>
    </source>
</evidence>
<dbReference type="CDD" id="cd00377">
    <property type="entry name" value="ICL_PEPM"/>
    <property type="match status" value="1"/>
</dbReference>
<dbReference type="InterPro" id="IPR015813">
    <property type="entry name" value="Pyrv/PenolPyrv_kinase-like_dom"/>
</dbReference>
<gene>
    <name evidence="1" type="ORF">DBW71_00610</name>
</gene>
<dbReference type="InterPro" id="IPR040442">
    <property type="entry name" value="Pyrv_kinase-like_dom_sf"/>
</dbReference>
<dbReference type="GO" id="GO:0046421">
    <property type="term" value="F:methylisocitrate lyase activity"/>
    <property type="evidence" value="ECO:0007669"/>
    <property type="project" value="TreeGrafter"/>
</dbReference>
<dbReference type="PANTHER" id="PTHR42905">
    <property type="entry name" value="PHOSPHOENOLPYRUVATE CARBOXYLASE"/>
    <property type="match status" value="1"/>
</dbReference>
<sequence>MISTNLNKKLKDLLLDRNCYNPATIFNPLSARMAEQIGFKIGIVPGKIISLDFLGDPDLMLLSLTELTENVRRIAKYAKIPLIVDADNGYGNAVNVCRTIESLEDAGASGISLEDTDLPIKFGKTKYPEFLSIKEAAFKIKLAVDRKLNKSTSIIARTGVYPYQGINAALERGKSYESVGADALFYINVSSKNDIEKLVKSHDIPIILGNNTTDLSLNELTKMGVSVSLPGHNAYFAAMEAYRRSLENLYETGEFSDLEIDINYINKLSNEEKNSEIIKKYM</sequence>
<dbReference type="Gene3D" id="3.20.20.60">
    <property type="entry name" value="Phosphoenolpyruvate-binding domains"/>
    <property type="match status" value="1"/>
</dbReference>
<protein>
    <submittedName>
        <fullName evidence="1">Oxaloacetate decarboxylase</fullName>
    </submittedName>
</protein>
<dbReference type="Pfam" id="PF13714">
    <property type="entry name" value="PEP_mutase"/>
    <property type="match status" value="1"/>
</dbReference>
<dbReference type="Proteomes" id="UP000253570">
    <property type="component" value="Unassembled WGS sequence"/>
</dbReference>
<reference evidence="1 2" key="1">
    <citation type="journal article" date="2018" name="Microbiome">
        <title>Fine metagenomic profile of the Mediterranean stratified and mixed water columns revealed by assembly and recruitment.</title>
        <authorList>
            <person name="Haro-Moreno J.M."/>
            <person name="Lopez-Perez M."/>
            <person name="De La Torre J.R."/>
            <person name="Picazo A."/>
            <person name="Camacho A."/>
            <person name="Rodriguez-Valera F."/>
        </authorList>
    </citation>
    <scope>NUCLEOTIDE SEQUENCE [LARGE SCALE GENOMIC DNA]</scope>
    <source>
        <strain evidence="1">MED-G57</strain>
    </source>
</reference>
<dbReference type="AlphaFoldDB" id="A0A368DS55"/>
<comment type="caution">
    <text evidence="1">The sequence shown here is derived from an EMBL/GenBank/DDBJ whole genome shotgun (WGS) entry which is preliminary data.</text>
</comment>
<dbReference type="PANTHER" id="PTHR42905:SF3">
    <property type="entry name" value="OXALOACETATE DECARBOXYLASE"/>
    <property type="match status" value="1"/>
</dbReference>
<name>A0A368DS55_9PROT</name>
<dbReference type="InterPro" id="IPR039556">
    <property type="entry name" value="ICL/PEPM"/>
</dbReference>